<keyword evidence="9" id="KW-0325">Glycoprotein</keyword>
<comment type="caution">
    <text evidence="14">The sequence shown here is derived from an EMBL/GenBank/DDBJ whole genome shotgun (WGS) entry which is preliminary data.</text>
</comment>
<dbReference type="Proteomes" id="UP001187343">
    <property type="component" value="Unassembled WGS sequence"/>
</dbReference>
<feature type="transmembrane region" description="Helical" evidence="12">
    <location>
        <begin position="632"/>
        <end position="652"/>
    </location>
</feature>
<dbReference type="AlphaFoldDB" id="A0AA88PXF6"/>
<evidence type="ECO:0000256" key="3">
    <source>
        <dbReference type="ARBA" id="ARBA00022692"/>
    </source>
</evidence>
<dbReference type="EMBL" id="JAUYZG010000011">
    <property type="protein sequence ID" value="KAK2894871.1"/>
    <property type="molecule type" value="Genomic_DNA"/>
</dbReference>
<keyword evidence="3 12" id="KW-0812">Transmembrane</keyword>
<evidence type="ECO:0000256" key="4">
    <source>
        <dbReference type="ARBA" id="ARBA00022729"/>
    </source>
</evidence>
<dbReference type="FunFam" id="3.40.50.2300:FF:000125">
    <property type="entry name" value="Vomeronasal 2, receptor 88"/>
    <property type="match status" value="1"/>
</dbReference>
<keyword evidence="6" id="KW-0297">G-protein coupled receptor</keyword>
<dbReference type="FunFam" id="3.40.50.2300:FF:000682">
    <property type="entry name" value="Vomeronasal 2 receptor, x4"/>
    <property type="match status" value="1"/>
</dbReference>
<gene>
    <name evidence="14" type="ORF">Q8A67_012100</name>
</gene>
<dbReference type="PRINTS" id="PR00592">
    <property type="entry name" value="CASENSINGR"/>
</dbReference>
<keyword evidence="15" id="KW-1185">Reference proteome</keyword>
<sequence>MASRDANLTPPALLSNTPHNCHYKLADRMASIFRSGTCQLQGRFKLNGMYQDGDVILGGLFEVHFFTVFPVLSFRAAPEPPYCEKFDMESFQQAQTMVFAIDEINKNPKLLPNITLGYHLYDNCVMLGMAFRAAISLVSGTEEHFSNLNCTGPTPVIGIVGDPGSTPSIAISSVLGLFRVPIVSHYATCSCLSNRKKYPSFFRTIPSDAFQVQAMVQILRHFRWTWVGLLYSDDDYGIYASLSFKQEMQMFGGCVAFSEILPHDNNPKDIQHIIGVIQASTARVVVVFSTSSYLMTLMDEVVLQNLTGRQWIASEAWATSPVFHTPRFLPFLGGTLGIAIRRGEIQGLQEFLLRLCPSNDPKNNMLKIFWEKMFSCSFKTGGTAIDEQPGKKMCTGKEDLSTTSTPYTDVSGLRAAYNVYKAVYALAHALHDLMQCEEGRGPFIENSCADIINLKPWQLVHYLQKVNFTTGFGDHVSFDKNGDALAIYDVLNWQPNSDKSIRVYTVGVVNEGAGNGKALTLNEDALYWNFPMKKPPSSVCSENCPPGTRQARRKGLPVCCFDCLPCRDGEISNTTDKNQCVPKEVEFLSYEDPLGISLTTASLLGTCICALVMVIFAHNRNTPIVRANNSELSFLLLLSLKLCFLCVLLFIGRPQLWTCQLRHAVFGISFVLCVSSILVKTMVIQKEVETQEKPRRQRTEVTPKPLRAKEESLGQETEVEMGGAEQVETEMSELGRSCGNTGDSGQGGNRLQ</sequence>
<keyword evidence="10" id="KW-0807">Transducer</keyword>
<dbReference type="FunFam" id="2.10.50.30:FF:000004">
    <property type="entry name" value="Taste receptor type 1 member 3-like protein"/>
    <property type="match status" value="1"/>
</dbReference>
<evidence type="ECO:0000256" key="9">
    <source>
        <dbReference type="ARBA" id="ARBA00023180"/>
    </source>
</evidence>
<keyword evidence="7 12" id="KW-0472">Membrane</keyword>
<name>A0AA88PXF6_9TELE</name>
<dbReference type="Pfam" id="PF01094">
    <property type="entry name" value="ANF_receptor"/>
    <property type="match status" value="1"/>
</dbReference>
<feature type="compositionally biased region" description="Gly residues" evidence="11">
    <location>
        <begin position="742"/>
        <end position="752"/>
    </location>
</feature>
<evidence type="ECO:0000259" key="13">
    <source>
        <dbReference type="PROSITE" id="PS50259"/>
    </source>
</evidence>
<dbReference type="SUPFAM" id="SSF53822">
    <property type="entry name" value="Periplasmic binding protein-like I"/>
    <property type="match status" value="1"/>
</dbReference>
<keyword evidence="2" id="KW-1003">Cell membrane</keyword>
<evidence type="ECO:0000313" key="15">
    <source>
        <dbReference type="Proteomes" id="UP001187343"/>
    </source>
</evidence>
<evidence type="ECO:0000256" key="8">
    <source>
        <dbReference type="ARBA" id="ARBA00023170"/>
    </source>
</evidence>
<dbReference type="PANTHER" id="PTHR24061:SF418">
    <property type="entry name" value="C-FAMILY ODORANT RECEPTOR OLFCQ19-RELATED"/>
    <property type="match status" value="1"/>
</dbReference>
<evidence type="ECO:0000256" key="11">
    <source>
        <dbReference type="SAM" id="MobiDB-lite"/>
    </source>
</evidence>
<dbReference type="InterPro" id="IPR028082">
    <property type="entry name" value="Peripla_BP_I"/>
</dbReference>
<feature type="transmembrane region" description="Helical" evidence="12">
    <location>
        <begin position="594"/>
        <end position="616"/>
    </location>
</feature>
<proteinExistence type="predicted"/>
<evidence type="ECO:0000256" key="2">
    <source>
        <dbReference type="ARBA" id="ARBA00022475"/>
    </source>
</evidence>
<reference evidence="14" key="1">
    <citation type="submission" date="2023-08" db="EMBL/GenBank/DDBJ databases">
        <title>Chromosome-level Genome Assembly of mud carp (Cirrhinus molitorella).</title>
        <authorList>
            <person name="Liu H."/>
        </authorList>
    </citation>
    <scope>NUCLEOTIDE SEQUENCE</scope>
    <source>
        <strain evidence="14">Prfri</strain>
        <tissue evidence="14">Muscle</tissue>
    </source>
</reference>
<dbReference type="Gene3D" id="2.10.50.30">
    <property type="entry name" value="GPCR, family 3, nine cysteines domain"/>
    <property type="match status" value="1"/>
</dbReference>
<feature type="domain" description="G-protein coupled receptors family 3 profile" evidence="13">
    <location>
        <begin position="594"/>
        <end position="684"/>
    </location>
</feature>
<dbReference type="InterPro" id="IPR001828">
    <property type="entry name" value="ANF_lig-bd_rcpt"/>
</dbReference>
<dbReference type="InterPro" id="IPR000068">
    <property type="entry name" value="GPCR_3_Ca_sens_rcpt-rel"/>
</dbReference>
<dbReference type="PRINTS" id="PR00248">
    <property type="entry name" value="GPCRMGR"/>
</dbReference>
<dbReference type="CDD" id="cd06364">
    <property type="entry name" value="PBP1_CaSR"/>
    <property type="match status" value="1"/>
</dbReference>
<dbReference type="GO" id="GO:0005886">
    <property type="term" value="C:plasma membrane"/>
    <property type="evidence" value="ECO:0007669"/>
    <property type="project" value="UniProtKB-SubCell"/>
</dbReference>
<dbReference type="InterPro" id="IPR011500">
    <property type="entry name" value="GPCR_3_9-Cys_dom"/>
</dbReference>
<evidence type="ECO:0000256" key="12">
    <source>
        <dbReference type="SAM" id="Phobius"/>
    </source>
</evidence>
<dbReference type="Gene3D" id="3.40.50.2300">
    <property type="match status" value="2"/>
</dbReference>
<evidence type="ECO:0000256" key="1">
    <source>
        <dbReference type="ARBA" id="ARBA00004651"/>
    </source>
</evidence>
<feature type="transmembrane region" description="Helical" evidence="12">
    <location>
        <begin position="664"/>
        <end position="683"/>
    </location>
</feature>
<dbReference type="GO" id="GO:0004930">
    <property type="term" value="F:G protein-coupled receptor activity"/>
    <property type="evidence" value="ECO:0007669"/>
    <property type="project" value="UniProtKB-KW"/>
</dbReference>
<evidence type="ECO:0000256" key="10">
    <source>
        <dbReference type="ARBA" id="ARBA00023224"/>
    </source>
</evidence>
<dbReference type="FunFam" id="3.40.50.2300:FF:000519">
    <property type="entry name" value="Vomeronasal 2 receptor, a18"/>
    <property type="match status" value="1"/>
</dbReference>
<keyword evidence="4" id="KW-0732">Signal</keyword>
<evidence type="ECO:0000256" key="6">
    <source>
        <dbReference type="ARBA" id="ARBA00023040"/>
    </source>
</evidence>
<evidence type="ECO:0000256" key="7">
    <source>
        <dbReference type="ARBA" id="ARBA00023136"/>
    </source>
</evidence>
<dbReference type="PROSITE" id="PS50259">
    <property type="entry name" value="G_PROTEIN_RECEP_F3_4"/>
    <property type="match status" value="1"/>
</dbReference>
<dbReference type="InterPro" id="IPR000337">
    <property type="entry name" value="GPCR_3"/>
</dbReference>
<protein>
    <recommendedName>
        <fullName evidence="13">G-protein coupled receptors family 3 profile domain-containing protein</fullName>
    </recommendedName>
</protein>
<accession>A0AA88PXF6</accession>
<keyword evidence="8" id="KW-0675">Receptor</keyword>
<evidence type="ECO:0000313" key="14">
    <source>
        <dbReference type="EMBL" id="KAK2894871.1"/>
    </source>
</evidence>
<feature type="compositionally biased region" description="Basic and acidic residues" evidence="11">
    <location>
        <begin position="689"/>
        <end position="712"/>
    </location>
</feature>
<dbReference type="InterPro" id="IPR038550">
    <property type="entry name" value="GPCR_3_9-Cys_sf"/>
</dbReference>
<dbReference type="InterPro" id="IPR017978">
    <property type="entry name" value="GPCR_3_C"/>
</dbReference>
<comment type="subcellular location">
    <subcellularLocation>
        <location evidence="1">Cell membrane</location>
        <topology evidence="1">Multi-pass membrane protein</topology>
    </subcellularLocation>
</comment>
<feature type="region of interest" description="Disordered" evidence="11">
    <location>
        <begin position="689"/>
        <end position="752"/>
    </location>
</feature>
<dbReference type="Pfam" id="PF07562">
    <property type="entry name" value="NCD3G"/>
    <property type="match status" value="1"/>
</dbReference>
<dbReference type="PANTHER" id="PTHR24061">
    <property type="entry name" value="CALCIUM-SENSING RECEPTOR-RELATED"/>
    <property type="match status" value="1"/>
</dbReference>
<organism evidence="14 15">
    <name type="scientific">Cirrhinus molitorella</name>
    <name type="common">mud carp</name>
    <dbReference type="NCBI Taxonomy" id="172907"/>
    <lineage>
        <taxon>Eukaryota</taxon>
        <taxon>Metazoa</taxon>
        <taxon>Chordata</taxon>
        <taxon>Craniata</taxon>
        <taxon>Vertebrata</taxon>
        <taxon>Euteleostomi</taxon>
        <taxon>Actinopterygii</taxon>
        <taxon>Neopterygii</taxon>
        <taxon>Teleostei</taxon>
        <taxon>Ostariophysi</taxon>
        <taxon>Cypriniformes</taxon>
        <taxon>Cyprinidae</taxon>
        <taxon>Labeoninae</taxon>
        <taxon>Labeonini</taxon>
        <taxon>Cirrhinus</taxon>
    </lineage>
</organism>
<evidence type="ECO:0000256" key="5">
    <source>
        <dbReference type="ARBA" id="ARBA00022989"/>
    </source>
</evidence>
<dbReference type="Pfam" id="PF00003">
    <property type="entry name" value="7tm_3"/>
    <property type="match status" value="1"/>
</dbReference>
<keyword evidence="5 12" id="KW-1133">Transmembrane helix</keyword>